<evidence type="ECO:0000313" key="2">
    <source>
        <dbReference type="WBParaSite" id="nRc.2.0.1.t16519-RA"/>
    </source>
</evidence>
<dbReference type="Proteomes" id="UP000887565">
    <property type="component" value="Unplaced"/>
</dbReference>
<organism evidence="1 2">
    <name type="scientific">Romanomermis culicivorax</name>
    <name type="common">Nematode worm</name>
    <dbReference type="NCBI Taxonomy" id="13658"/>
    <lineage>
        <taxon>Eukaryota</taxon>
        <taxon>Metazoa</taxon>
        <taxon>Ecdysozoa</taxon>
        <taxon>Nematoda</taxon>
        <taxon>Enoplea</taxon>
        <taxon>Dorylaimia</taxon>
        <taxon>Mermithida</taxon>
        <taxon>Mermithoidea</taxon>
        <taxon>Mermithidae</taxon>
        <taxon>Romanomermis</taxon>
    </lineage>
</organism>
<dbReference type="WBParaSite" id="nRc.2.0.1.t16519-RA">
    <property type="protein sequence ID" value="nRc.2.0.1.t16519-RA"/>
    <property type="gene ID" value="nRc.2.0.1.g16519"/>
</dbReference>
<keyword evidence="1" id="KW-1185">Reference proteome</keyword>
<evidence type="ECO:0000313" key="1">
    <source>
        <dbReference type="Proteomes" id="UP000887565"/>
    </source>
</evidence>
<protein>
    <submittedName>
        <fullName evidence="2">Uncharacterized protein</fullName>
    </submittedName>
</protein>
<dbReference type="AlphaFoldDB" id="A0A915IT23"/>
<proteinExistence type="predicted"/>
<accession>A0A915IT23</accession>
<reference evidence="2" key="1">
    <citation type="submission" date="2022-11" db="UniProtKB">
        <authorList>
            <consortium name="WormBaseParasite"/>
        </authorList>
    </citation>
    <scope>IDENTIFICATION</scope>
</reference>
<name>A0A915IT23_ROMCU</name>
<sequence length="78" mass="8819">MTRPNEPVPKVLIRSKSSKVAVFCKNSVNCRITVSNNIYHERNDKAQKSLENLTLPLSLGSPFFDAGVFPIEDQQEDR</sequence>